<dbReference type="InterPro" id="IPR018297">
    <property type="entry name" value="A/G_cyclase_CS"/>
</dbReference>
<evidence type="ECO:0000256" key="12">
    <source>
        <dbReference type="ARBA" id="ARBA00023136"/>
    </source>
</evidence>
<feature type="transmembrane region" description="Helical" evidence="18">
    <location>
        <begin position="52"/>
        <end position="71"/>
    </location>
</feature>
<dbReference type="PANTHER" id="PTHR11920">
    <property type="entry name" value="GUANYLYL CYCLASE"/>
    <property type="match status" value="1"/>
</dbReference>
<keyword evidence="13 17" id="KW-0456">Lyase</keyword>
<dbReference type="AlphaFoldDB" id="A0A4R9LMD4"/>
<evidence type="ECO:0000256" key="3">
    <source>
        <dbReference type="ARBA" id="ARBA00012201"/>
    </source>
</evidence>
<feature type="transmembrane region" description="Helical" evidence="18">
    <location>
        <begin position="104"/>
        <end position="121"/>
    </location>
</feature>
<dbReference type="GO" id="GO:0005886">
    <property type="term" value="C:plasma membrane"/>
    <property type="evidence" value="ECO:0007669"/>
    <property type="project" value="UniProtKB-ARBA"/>
</dbReference>
<dbReference type="SMART" id="SM00044">
    <property type="entry name" value="CYCc"/>
    <property type="match status" value="1"/>
</dbReference>
<dbReference type="FunFam" id="3.30.70.1230:FF:000033">
    <property type="entry name" value="Adenylate cyclase"/>
    <property type="match status" value="1"/>
</dbReference>
<dbReference type="Gene3D" id="3.30.70.1230">
    <property type="entry name" value="Nucleotide cyclase"/>
    <property type="match status" value="1"/>
</dbReference>
<evidence type="ECO:0000256" key="6">
    <source>
        <dbReference type="ARBA" id="ARBA00022723"/>
    </source>
</evidence>
<dbReference type="GO" id="GO:0046872">
    <property type="term" value="F:metal ion binding"/>
    <property type="evidence" value="ECO:0007669"/>
    <property type="project" value="UniProtKB-KW"/>
</dbReference>
<evidence type="ECO:0000313" key="20">
    <source>
        <dbReference type="EMBL" id="TGN09711.1"/>
    </source>
</evidence>
<keyword evidence="5 18" id="KW-0812">Transmembrane</keyword>
<keyword evidence="6" id="KW-0479">Metal-binding</keyword>
<evidence type="ECO:0000259" key="19">
    <source>
        <dbReference type="PROSITE" id="PS50125"/>
    </source>
</evidence>
<feature type="transmembrane region" description="Helical" evidence="18">
    <location>
        <begin position="128"/>
        <end position="146"/>
    </location>
</feature>
<dbReference type="PROSITE" id="PS50125">
    <property type="entry name" value="GUANYLATE_CYCLASE_2"/>
    <property type="match status" value="1"/>
</dbReference>
<keyword evidence="8" id="KW-0067">ATP-binding</keyword>
<feature type="transmembrane region" description="Helical" evidence="18">
    <location>
        <begin position="78"/>
        <end position="98"/>
    </location>
</feature>
<comment type="similarity">
    <text evidence="17">Belongs to the adenylyl cyclase class-4/guanylyl cyclase family.</text>
</comment>
<proteinExistence type="inferred from homology"/>
<dbReference type="InterPro" id="IPR029787">
    <property type="entry name" value="Nucleotide_cyclase"/>
</dbReference>
<evidence type="ECO:0000256" key="11">
    <source>
        <dbReference type="ARBA" id="ARBA00022998"/>
    </source>
</evidence>
<evidence type="ECO:0000256" key="5">
    <source>
        <dbReference type="ARBA" id="ARBA00022692"/>
    </source>
</evidence>
<reference evidence="20" key="1">
    <citation type="journal article" date="2019" name="PLoS Negl. Trop. Dis.">
        <title>Revisiting the worldwide diversity of Leptospira species in the environment.</title>
        <authorList>
            <person name="Vincent A.T."/>
            <person name="Schiettekatte O."/>
            <person name="Bourhy P."/>
            <person name="Veyrier F.J."/>
            <person name="Picardeau M."/>
        </authorList>
    </citation>
    <scope>NUCLEOTIDE SEQUENCE [LARGE SCALE GENOMIC DNA]</scope>
    <source>
        <strain evidence="20">201400974</strain>
    </source>
</reference>
<keyword evidence="7" id="KW-0547">Nucleotide-binding</keyword>
<dbReference type="GO" id="GO:0004016">
    <property type="term" value="F:adenylate cyclase activity"/>
    <property type="evidence" value="ECO:0007669"/>
    <property type="project" value="UniProtKB-EC"/>
</dbReference>
<evidence type="ECO:0000256" key="15">
    <source>
        <dbReference type="ARBA" id="ARBA00032637"/>
    </source>
</evidence>
<dbReference type="RefSeq" id="WP_135764562.1">
    <property type="nucleotide sequence ID" value="NZ_RQHV01000050.1"/>
</dbReference>
<dbReference type="EC" id="4.6.1.1" evidence="3"/>
<evidence type="ECO:0000313" key="21">
    <source>
        <dbReference type="Proteomes" id="UP000298264"/>
    </source>
</evidence>
<evidence type="ECO:0000256" key="10">
    <source>
        <dbReference type="ARBA" id="ARBA00022989"/>
    </source>
</evidence>
<protein>
    <recommendedName>
        <fullName evidence="4">Adenylate cyclase</fullName>
        <ecNumber evidence="3">4.6.1.1</ecNumber>
    </recommendedName>
    <alternativeName>
        <fullName evidence="14">ATP pyrophosphate-lyase</fullName>
    </alternativeName>
    <alternativeName>
        <fullName evidence="15">Adenylyl cyclase</fullName>
    </alternativeName>
</protein>
<evidence type="ECO:0000256" key="16">
    <source>
        <dbReference type="ARBA" id="ARBA00064436"/>
    </source>
</evidence>
<comment type="subcellular location">
    <subcellularLocation>
        <location evidence="2">Membrane</location>
    </subcellularLocation>
</comment>
<keyword evidence="11" id="KW-0115">cAMP biosynthesis</keyword>
<feature type="transmembrane region" description="Helical" evidence="18">
    <location>
        <begin position="25"/>
        <end position="46"/>
    </location>
</feature>
<dbReference type="GO" id="GO:0005524">
    <property type="term" value="F:ATP binding"/>
    <property type="evidence" value="ECO:0007669"/>
    <property type="project" value="UniProtKB-KW"/>
</dbReference>
<dbReference type="PROSITE" id="PS00452">
    <property type="entry name" value="GUANYLATE_CYCLASE_1"/>
    <property type="match status" value="1"/>
</dbReference>
<evidence type="ECO:0000256" key="13">
    <source>
        <dbReference type="ARBA" id="ARBA00023239"/>
    </source>
</evidence>
<dbReference type="GO" id="GO:0035556">
    <property type="term" value="P:intracellular signal transduction"/>
    <property type="evidence" value="ECO:0007669"/>
    <property type="project" value="InterPro"/>
</dbReference>
<keyword evidence="9" id="KW-0460">Magnesium</keyword>
<evidence type="ECO:0000256" key="1">
    <source>
        <dbReference type="ARBA" id="ARBA00001593"/>
    </source>
</evidence>
<name>A0A4R9LMD4_9LEPT</name>
<dbReference type="EMBL" id="RQHV01000050">
    <property type="protein sequence ID" value="TGN09711.1"/>
    <property type="molecule type" value="Genomic_DNA"/>
</dbReference>
<keyword evidence="21" id="KW-1185">Reference proteome</keyword>
<dbReference type="Gene3D" id="6.10.250.780">
    <property type="match status" value="1"/>
</dbReference>
<evidence type="ECO:0000256" key="7">
    <source>
        <dbReference type="ARBA" id="ARBA00022741"/>
    </source>
</evidence>
<dbReference type="InterPro" id="IPR050401">
    <property type="entry name" value="Cyclic_nucleotide_synthase"/>
</dbReference>
<comment type="subunit">
    <text evidence="16">Homodimer. Can also exist as monomer.</text>
</comment>
<dbReference type="InterPro" id="IPR001054">
    <property type="entry name" value="A/G_cyclase"/>
</dbReference>
<dbReference type="Proteomes" id="UP000298264">
    <property type="component" value="Unassembled WGS sequence"/>
</dbReference>
<evidence type="ECO:0000256" key="18">
    <source>
        <dbReference type="SAM" id="Phobius"/>
    </source>
</evidence>
<evidence type="ECO:0000256" key="4">
    <source>
        <dbReference type="ARBA" id="ARBA00021420"/>
    </source>
</evidence>
<dbReference type="GO" id="GO:0006171">
    <property type="term" value="P:cAMP biosynthetic process"/>
    <property type="evidence" value="ECO:0007669"/>
    <property type="project" value="UniProtKB-KW"/>
</dbReference>
<evidence type="ECO:0000256" key="14">
    <source>
        <dbReference type="ARBA" id="ARBA00032597"/>
    </source>
</evidence>
<sequence>MKETFLSFVYLLFGDPRHNSLEHRLFNTVSLVNAFLNIFGALGSFYLPNFEVIFILNLTSGLLMFGMYILARVKNLYYSLYWPFNFTILTYLSSMWFYNGGSLGGNHYYFIPALVIAMILLRDHRVWILYLIYIGFTASLYTIEYYRRDLVIFYPNDAERYLDAGGNYIFVQILTGILIFILSRNLNIERKKSDSLLLNILPGSIAEELKKNQSVAPVRYESISILFTDMAGFTKVAEKMSPEELLSELDRFFRSFDSIIKNHNMEKIKTIGDAYMAAGGLPVRNKTHPIDSVLCGLEFQRYMKDEKEVKSLKNQPFWELRLGIHTGAAVAGVIGTEKFAYDIWGDSVNTASRLESSGIVGEVNISFATYEQVKDFFECEHRGKITAKNKGEIDMYLVKGLKEDLSDLRDPLKPNSKFKEMYLGIQNS</sequence>
<feature type="transmembrane region" description="Helical" evidence="18">
    <location>
        <begin position="166"/>
        <end position="183"/>
    </location>
</feature>
<comment type="caution">
    <text evidence="20">The sequence shown here is derived from an EMBL/GenBank/DDBJ whole genome shotgun (WGS) entry which is preliminary data.</text>
</comment>
<evidence type="ECO:0000256" key="17">
    <source>
        <dbReference type="RuleBase" id="RU000405"/>
    </source>
</evidence>
<keyword evidence="12 18" id="KW-0472">Membrane</keyword>
<dbReference type="OrthoDB" id="315417at2"/>
<gene>
    <name evidence="20" type="ORF">EHS11_11530</name>
</gene>
<dbReference type="PANTHER" id="PTHR11920:SF335">
    <property type="entry name" value="GUANYLATE CYCLASE"/>
    <property type="match status" value="1"/>
</dbReference>
<evidence type="ECO:0000256" key="8">
    <source>
        <dbReference type="ARBA" id="ARBA00022840"/>
    </source>
</evidence>
<comment type="catalytic activity">
    <reaction evidence="1">
        <text>ATP = 3',5'-cyclic AMP + diphosphate</text>
        <dbReference type="Rhea" id="RHEA:15389"/>
        <dbReference type="ChEBI" id="CHEBI:30616"/>
        <dbReference type="ChEBI" id="CHEBI:33019"/>
        <dbReference type="ChEBI" id="CHEBI:58165"/>
        <dbReference type="EC" id="4.6.1.1"/>
    </reaction>
</comment>
<keyword evidence="10 18" id="KW-1133">Transmembrane helix</keyword>
<dbReference type="CDD" id="cd07302">
    <property type="entry name" value="CHD"/>
    <property type="match status" value="1"/>
</dbReference>
<dbReference type="Pfam" id="PF00211">
    <property type="entry name" value="Guanylate_cyc"/>
    <property type="match status" value="1"/>
</dbReference>
<accession>A0A4R9LMD4</accession>
<evidence type="ECO:0000256" key="2">
    <source>
        <dbReference type="ARBA" id="ARBA00004370"/>
    </source>
</evidence>
<dbReference type="SUPFAM" id="SSF55073">
    <property type="entry name" value="Nucleotide cyclase"/>
    <property type="match status" value="1"/>
</dbReference>
<feature type="domain" description="Guanylate cyclase" evidence="19">
    <location>
        <begin position="224"/>
        <end position="355"/>
    </location>
</feature>
<organism evidence="20 21">
    <name type="scientific">Leptospira ilyithenensis</name>
    <dbReference type="NCBI Taxonomy" id="2484901"/>
    <lineage>
        <taxon>Bacteria</taxon>
        <taxon>Pseudomonadati</taxon>
        <taxon>Spirochaetota</taxon>
        <taxon>Spirochaetia</taxon>
        <taxon>Leptospirales</taxon>
        <taxon>Leptospiraceae</taxon>
        <taxon>Leptospira</taxon>
    </lineage>
</organism>
<evidence type="ECO:0000256" key="9">
    <source>
        <dbReference type="ARBA" id="ARBA00022842"/>
    </source>
</evidence>